<dbReference type="OrthoDB" id="7362006at2"/>
<protein>
    <submittedName>
        <fullName evidence="1">Uncharacterized protein</fullName>
    </submittedName>
</protein>
<name>A0A345ZZW1_9HYPH</name>
<gene>
    <name evidence="1" type="ORF">DW352_19200</name>
</gene>
<dbReference type="Proteomes" id="UP000254889">
    <property type="component" value="Chromosome"/>
</dbReference>
<evidence type="ECO:0000313" key="1">
    <source>
        <dbReference type="EMBL" id="AXK82458.1"/>
    </source>
</evidence>
<reference evidence="1 2" key="1">
    <citation type="submission" date="2018-07" db="EMBL/GenBank/DDBJ databases">
        <authorList>
            <person name="Quirk P.G."/>
            <person name="Krulwich T.A."/>
        </authorList>
    </citation>
    <scope>NUCLEOTIDE SEQUENCE [LARGE SCALE GENOMIC DNA]</scope>
    <source>
        <strain evidence="1 2">CC-BB4</strain>
    </source>
</reference>
<dbReference type="AlphaFoldDB" id="A0A345ZZW1"/>
<organism evidence="1 2">
    <name type="scientific">Pseudolabrys taiwanensis</name>
    <dbReference type="NCBI Taxonomy" id="331696"/>
    <lineage>
        <taxon>Bacteria</taxon>
        <taxon>Pseudomonadati</taxon>
        <taxon>Pseudomonadota</taxon>
        <taxon>Alphaproteobacteria</taxon>
        <taxon>Hyphomicrobiales</taxon>
        <taxon>Xanthobacteraceae</taxon>
        <taxon>Pseudolabrys</taxon>
    </lineage>
</organism>
<accession>A0A345ZZW1</accession>
<dbReference type="KEGG" id="ptaw:DW352_19200"/>
<sequence length="84" mass="9556">MRAPDRALDSLVLDLLEWLAREPRTYTQTMDAWRTSCPRLAVWEEALDRGLIERKPALDGRMRIAVTGPGRSFMTRNGRLGALS</sequence>
<evidence type="ECO:0000313" key="2">
    <source>
        <dbReference type="Proteomes" id="UP000254889"/>
    </source>
</evidence>
<keyword evidence="2" id="KW-1185">Reference proteome</keyword>
<dbReference type="EMBL" id="CP031417">
    <property type="protein sequence ID" value="AXK82458.1"/>
    <property type="molecule type" value="Genomic_DNA"/>
</dbReference>
<proteinExistence type="predicted"/>